<keyword evidence="1" id="KW-0802">TPR repeat</keyword>
<feature type="repeat" description="TPR" evidence="1">
    <location>
        <begin position="150"/>
        <end position="183"/>
    </location>
</feature>
<dbReference type="RefSeq" id="WP_184068950.1">
    <property type="nucleotide sequence ID" value="NZ_JACHNZ010000021.1"/>
</dbReference>
<proteinExistence type="predicted"/>
<dbReference type="InterPro" id="IPR019734">
    <property type="entry name" value="TPR_rpt"/>
</dbReference>
<dbReference type="SUPFAM" id="SSF48452">
    <property type="entry name" value="TPR-like"/>
    <property type="match status" value="1"/>
</dbReference>
<gene>
    <name evidence="2" type="ORF">GGQ98_002045</name>
</gene>
<evidence type="ECO:0000256" key="1">
    <source>
        <dbReference type="PROSITE-ProRule" id="PRU00339"/>
    </source>
</evidence>
<protein>
    <submittedName>
        <fullName evidence="2">Cytochrome c-type biogenesis protein CcmH/NrfG</fullName>
    </submittedName>
</protein>
<dbReference type="InterPro" id="IPR011990">
    <property type="entry name" value="TPR-like_helical_dom_sf"/>
</dbReference>
<keyword evidence="3" id="KW-1185">Reference proteome</keyword>
<organism evidence="2 3">
    <name type="scientific">Sphingosinicella soli</name>
    <dbReference type="NCBI Taxonomy" id="333708"/>
    <lineage>
        <taxon>Bacteria</taxon>
        <taxon>Pseudomonadati</taxon>
        <taxon>Pseudomonadota</taxon>
        <taxon>Alphaproteobacteria</taxon>
        <taxon>Sphingomonadales</taxon>
        <taxon>Sphingosinicellaceae</taxon>
        <taxon>Sphingosinicella</taxon>
    </lineage>
</organism>
<dbReference type="AlphaFoldDB" id="A0A7W7F6D9"/>
<dbReference type="Proteomes" id="UP000566324">
    <property type="component" value="Unassembled WGS sequence"/>
</dbReference>
<name>A0A7W7F6D9_9SPHN</name>
<evidence type="ECO:0000313" key="2">
    <source>
        <dbReference type="EMBL" id="MBB4632420.1"/>
    </source>
</evidence>
<sequence length="223" mass="23787">MSGWIAVALLTLLTGAALWRMKMPLLPVGFALAVGLAGYLLTSNPALPSKPAPPRAIDANAAPQLEIARKRLLQNTGDVGAWLMFADILSHEGKTAQAVEGLSLAAKAMPDVPDLWVGLGNALTRHADGFVTPAARLAFGRASEIDPTHPGPYYFLGLAWLQAGEPDEALKVWQDLYARSPEDAPYRPELERLMRGARAMMAAGIDGGRFPGADDNAPALEQR</sequence>
<dbReference type="PROSITE" id="PS50005">
    <property type="entry name" value="TPR"/>
    <property type="match status" value="1"/>
</dbReference>
<evidence type="ECO:0000313" key="3">
    <source>
        <dbReference type="Proteomes" id="UP000566324"/>
    </source>
</evidence>
<dbReference type="Gene3D" id="1.25.40.10">
    <property type="entry name" value="Tetratricopeptide repeat domain"/>
    <property type="match status" value="1"/>
</dbReference>
<accession>A0A7W7F6D9</accession>
<comment type="caution">
    <text evidence="2">The sequence shown here is derived from an EMBL/GenBank/DDBJ whole genome shotgun (WGS) entry which is preliminary data.</text>
</comment>
<reference evidence="2 3" key="1">
    <citation type="submission" date="2020-08" db="EMBL/GenBank/DDBJ databases">
        <title>Genomic Encyclopedia of Type Strains, Phase IV (KMG-IV): sequencing the most valuable type-strain genomes for metagenomic binning, comparative biology and taxonomic classification.</title>
        <authorList>
            <person name="Goeker M."/>
        </authorList>
    </citation>
    <scope>NUCLEOTIDE SEQUENCE [LARGE SCALE GENOMIC DNA]</scope>
    <source>
        <strain evidence="2 3">DSM 17328</strain>
    </source>
</reference>
<dbReference type="EMBL" id="JACHNZ010000021">
    <property type="protein sequence ID" value="MBB4632420.1"/>
    <property type="molecule type" value="Genomic_DNA"/>
</dbReference>